<evidence type="ECO:0000256" key="1">
    <source>
        <dbReference type="SAM" id="SignalP"/>
    </source>
</evidence>
<organism evidence="2 3">
    <name type="scientific">Marivirga salinarum</name>
    <dbReference type="NCBI Taxonomy" id="3059078"/>
    <lineage>
        <taxon>Bacteria</taxon>
        <taxon>Pseudomonadati</taxon>
        <taxon>Bacteroidota</taxon>
        <taxon>Cytophagia</taxon>
        <taxon>Cytophagales</taxon>
        <taxon>Marivirgaceae</taxon>
        <taxon>Marivirga</taxon>
    </lineage>
</organism>
<dbReference type="AlphaFoldDB" id="A0AA51RAD6"/>
<protein>
    <submittedName>
        <fullName evidence="2">Uncharacterized protein</fullName>
    </submittedName>
</protein>
<gene>
    <name evidence="2" type="ORF">QYS49_36915</name>
</gene>
<dbReference type="KEGG" id="msaa:QYS49_36915"/>
<proteinExistence type="predicted"/>
<dbReference type="Proteomes" id="UP001230496">
    <property type="component" value="Chromosome"/>
</dbReference>
<evidence type="ECO:0000313" key="2">
    <source>
        <dbReference type="EMBL" id="WMN11026.1"/>
    </source>
</evidence>
<evidence type="ECO:0000313" key="3">
    <source>
        <dbReference type="Proteomes" id="UP001230496"/>
    </source>
</evidence>
<sequence>MKILKSSLLFISILLFSFNTVVDHVYICDSKSAKKYHYKKDCRGLNACKAEVVKVTLADAKESKRTLCGWED</sequence>
<reference evidence="2 3" key="1">
    <citation type="submission" date="2023-08" db="EMBL/GenBank/DDBJ databases">
        <title>Comparative genomics and taxonomic characterization of three novel marine species of genus Marivirga.</title>
        <authorList>
            <person name="Muhammad N."/>
            <person name="Kim S.-G."/>
        </authorList>
    </citation>
    <scope>NUCLEOTIDE SEQUENCE [LARGE SCALE GENOMIC DNA]</scope>
    <source>
        <strain evidence="2 3">BDSF4-3</strain>
    </source>
</reference>
<dbReference type="EMBL" id="CP129971">
    <property type="protein sequence ID" value="WMN11026.1"/>
    <property type="molecule type" value="Genomic_DNA"/>
</dbReference>
<name>A0AA51RAD6_9BACT</name>
<feature type="signal peptide" evidence="1">
    <location>
        <begin position="1"/>
        <end position="21"/>
    </location>
</feature>
<dbReference type="RefSeq" id="WP_308347739.1">
    <property type="nucleotide sequence ID" value="NZ_CP129971.1"/>
</dbReference>
<accession>A0AA51RAD6</accession>
<keyword evidence="1" id="KW-0732">Signal</keyword>
<feature type="chain" id="PRO_5041383456" evidence="1">
    <location>
        <begin position="22"/>
        <end position="72"/>
    </location>
</feature>
<keyword evidence="3" id="KW-1185">Reference proteome</keyword>